<gene>
    <name evidence="6" type="ORF">EFL26_20095</name>
</gene>
<name>A0A3N0GI16_9ACTN</name>
<comment type="similarity">
    <text evidence="1">Belongs to the LysR transcriptional regulatory family.</text>
</comment>
<evidence type="ECO:0000256" key="4">
    <source>
        <dbReference type="ARBA" id="ARBA00023163"/>
    </source>
</evidence>
<accession>A0A3N0GI16</accession>
<dbReference type="Pfam" id="PF00126">
    <property type="entry name" value="HTH_1"/>
    <property type="match status" value="1"/>
</dbReference>
<reference evidence="6 7" key="1">
    <citation type="submission" date="2018-11" db="EMBL/GenBank/DDBJ databases">
        <authorList>
            <person name="Li F."/>
        </authorList>
    </citation>
    <scope>NUCLEOTIDE SEQUENCE [LARGE SCALE GENOMIC DNA]</scope>
    <source>
        <strain evidence="6 7">Gsoil 818</strain>
    </source>
</reference>
<dbReference type="RefSeq" id="WP_123224695.1">
    <property type="nucleotide sequence ID" value="NZ_RJSF01000046.1"/>
</dbReference>
<dbReference type="Gene3D" id="1.10.10.10">
    <property type="entry name" value="Winged helix-like DNA-binding domain superfamily/Winged helix DNA-binding domain"/>
    <property type="match status" value="1"/>
</dbReference>
<dbReference type="GO" id="GO:0003677">
    <property type="term" value="F:DNA binding"/>
    <property type="evidence" value="ECO:0007669"/>
    <property type="project" value="UniProtKB-KW"/>
</dbReference>
<dbReference type="Pfam" id="PF03466">
    <property type="entry name" value="LysR_substrate"/>
    <property type="match status" value="1"/>
</dbReference>
<dbReference type="FunFam" id="1.10.10.10:FF:000001">
    <property type="entry name" value="LysR family transcriptional regulator"/>
    <property type="match status" value="1"/>
</dbReference>
<dbReference type="InterPro" id="IPR036388">
    <property type="entry name" value="WH-like_DNA-bd_sf"/>
</dbReference>
<dbReference type="Proteomes" id="UP000279994">
    <property type="component" value="Unassembled WGS sequence"/>
</dbReference>
<dbReference type="PRINTS" id="PR00039">
    <property type="entry name" value="HTHLYSR"/>
</dbReference>
<dbReference type="InterPro" id="IPR005119">
    <property type="entry name" value="LysR_subst-bd"/>
</dbReference>
<sequence length="290" mass="31854">MLEVREARYFVAVAEELHFGRAAERLHMSQPPLSQTIKTLEQRLGTKLLTRTTRAVALTSAGEVLLQQCRRLVNMADEAETATRDAASGQLGRLRIGAVTSAFFEPLPAMLAKFRSQHPRVDVVLRELDTQDAVRALADHGIDVALVRRLATPPGIARRTLLEEKFVLAVPATWDHVPDDVVDLADTAREPWIWLPRHISSDYHDQVVACCRQAGFSPVVTNTADSIVSQLAMVACDIGVAIVPDSAAEHGLNLHGRVRFVPIKKPTTIELAALWLEDTANPAVAAFVRD</sequence>
<dbReference type="OrthoDB" id="3181812at2"/>
<keyword evidence="7" id="KW-1185">Reference proteome</keyword>
<dbReference type="SUPFAM" id="SSF53850">
    <property type="entry name" value="Periplasmic binding protein-like II"/>
    <property type="match status" value="1"/>
</dbReference>
<evidence type="ECO:0000313" key="6">
    <source>
        <dbReference type="EMBL" id="RNM12115.1"/>
    </source>
</evidence>
<dbReference type="InterPro" id="IPR000847">
    <property type="entry name" value="LysR_HTH_N"/>
</dbReference>
<evidence type="ECO:0000256" key="2">
    <source>
        <dbReference type="ARBA" id="ARBA00023015"/>
    </source>
</evidence>
<keyword evidence="3" id="KW-0238">DNA-binding</keyword>
<protein>
    <submittedName>
        <fullName evidence="6">LysR family transcriptional regulator</fullName>
    </submittedName>
</protein>
<dbReference type="PROSITE" id="PS50931">
    <property type="entry name" value="HTH_LYSR"/>
    <property type="match status" value="1"/>
</dbReference>
<organism evidence="6 7">
    <name type="scientific">Nocardioides pocheonensis</name>
    <dbReference type="NCBI Taxonomy" id="661485"/>
    <lineage>
        <taxon>Bacteria</taxon>
        <taxon>Bacillati</taxon>
        <taxon>Actinomycetota</taxon>
        <taxon>Actinomycetes</taxon>
        <taxon>Propionibacteriales</taxon>
        <taxon>Nocardioidaceae</taxon>
        <taxon>Nocardioides</taxon>
    </lineage>
</organism>
<evidence type="ECO:0000313" key="7">
    <source>
        <dbReference type="Proteomes" id="UP000279994"/>
    </source>
</evidence>
<evidence type="ECO:0000256" key="3">
    <source>
        <dbReference type="ARBA" id="ARBA00023125"/>
    </source>
</evidence>
<dbReference type="EMBL" id="RJSF01000046">
    <property type="protein sequence ID" value="RNM12115.1"/>
    <property type="molecule type" value="Genomic_DNA"/>
</dbReference>
<proteinExistence type="inferred from homology"/>
<evidence type="ECO:0000256" key="1">
    <source>
        <dbReference type="ARBA" id="ARBA00009437"/>
    </source>
</evidence>
<dbReference type="PANTHER" id="PTHR30346">
    <property type="entry name" value="TRANSCRIPTIONAL DUAL REGULATOR HCAR-RELATED"/>
    <property type="match status" value="1"/>
</dbReference>
<dbReference type="InterPro" id="IPR036390">
    <property type="entry name" value="WH_DNA-bd_sf"/>
</dbReference>
<feature type="domain" description="HTH lysR-type" evidence="5">
    <location>
        <begin position="2"/>
        <end position="59"/>
    </location>
</feature>
<dbReference type="GO" id="GO:0003700">
    <property type="term" value="F:DNA-binding transcription factor activity"/>
    <property type="evidence" value="ECO:0007669"/>
    <property type="project" value="InterPro"/>
</dbReference>
<keyword evidence="2" id="KW-0805">Transcription regulation</keyword>
<evidence type="ECO:0000259" key="5">
    <source>
        <dbReference type="PROSITE" id="PS50931"/>
    </source>
</evidence>
<dbReference type="CDD" id="cd08414">
    <property type="entry name" value="PBP2_LTTR_aromatics_like"/>
    <property type="match status" value="1"/>
</dbReference>
<dbReference type="GO" id="GO:0032993">
    <property type="term" value="C:protein-DNA complex"/>
    <property type="evidence" value="ECO:0007669"/>
    <property type="project" value="TreeGrafter"/>
</dbReference>
<dbReference type="Gene3D" id="3.40.190.10">
    <property type="entry name" value="Periplasmic binding protein-like II"/>
    <property type="match status" value="2"/>
</dbReference>
<keyword evidence="4" id="KW-0804">Transcription</keyword>
<dbReference type="SUPFAM" id="SSF46785">
    <property type="entry name" value="Winged helix' DNA-binding domain"/>
    <property type="match status" value="1"/>
</dbReference>
<dbReference type="AlphaFoldDB" id="A0A3N0GI16"/>
<dbReference type="PANTHER" id="PTHR30346:SF0">
    <property type="entry name" value="HCA OPERON TRANSCRIPTIONAL ACTIVATOR HCAR"/>
    <property type="match status" value="1"/>
</dbReference>
<comment type="caution">
    <text evidence="6">The sequence shown here is derived from an EMBL/GenBank/DDBJ whole genome shotgun (WGS) entry which is preliminary data.</text>
</comment>